<feature type="binding site" evidence="2">
    <location>
        <position position="188"/>
    </location>
    <ligand>
        <name>substrate</name>
    </ligand>
</feature>
<sequence>MTTPSPLLDRPGAVEGGGADAQVASHYGDPFREQRLLMDGHAVVDLSNRGVVTVSGPDRLSWLNTLSSQLLLGLRPGQSSETLLLTVQGRIEFSIHLVDDGATAWLITEGGEAAPLAAWLDRMKFMLRVEVTDATEAWAVLGATRALPELGDDVIAWEDPWPAIGVGGYAYSTIGDGEHPGRERPWFEYLVPRDALDAVVTGTGLALAGSLAAEALRIAAWRPRAGFETDEKTIPHELDLMRTAVHLAKGCYKGQETVARVHNLGHPPRRLTFLHLDGSQHTLPAMGSPVLSEGRTVGRVTSVGHHYEMGPIALAVLKRSVDATADLLVQDGEEMYAAGQEVIVAPDAGQVVGRATGFLRGPR</sequence>
<dbReference type="SUPFAM" id="SSF103025">
    <property type="entry name" value="Folate-binding domain"/>
    <property type="match status" value="1"/>
</dbReference>
<gene>
    <name evidence="5" type="ORF">D6T63_00705</name>
</gene>
<feature type="region of interest" description="Disordered" evidence="3">
    <location>
        <begin position="1"/>
        <end position="20"/>
    </location>
</feature>
<dbReference type="PANTHER" id="PTHR22602:SF0">
    <property type="entry name" value="TRANSFERASE CAF17, MITOCHONDRIAL-RELATED"/>
    <property type="match status" value="1"/>
</dbReference>
<evidence type="ECO:0000313" key="6">
    <source>
        <dbReference type="Proteomes" id="UP000272560"/>
    </source>
</evidence>
<dbReference type="Gene3D" id="3.30.1360.120">
    <property type="entry name" value="Probable tRNA modification gtpase trme, domain 1"/>
    <property type="match status" value="1"/>
</dbReference>
<dbReference type="PANTHER" id="PTHR22602">
    <property type="entry name" value="TRANSFERASE CAF17, MITOCHONDRIAL-RELATED"/>
    <property type="match status" value="1"/>
</dbReference>
<dbReference type="EMBL" id="QZVT01000001">
    <property type="protein sequence ID" value="RJT83017.1"/>
    <property type="molecule type" value="Genomic_DNA"/>
</dbReference>
<evidence type="ECO:0000259" key="4">
    <source>
        <dbReference type="Pfam" id="PF08669"/>
    </source>
</evidence>
<proteinExistence type="predicted"/>
<dbReference type="PIRSF" id="PIRSF006487">
    <property type="entry name" value="GcvT"/>
    <property type="match status" value="1"/>
</dbReference>
<evidence type="ECO:0000313" key="5">
    <source>
        <dbReference type="EMBL" id="RJT83017.1"/>
    </source>
</evidence>
<dbReference type="InterPro" id="IPR027266">
    <property type="entry name" value="TrmE/GcvT-like"/>
</dbReference>
<name>A0A3A5M5L7_9MICC</name>
<organism evidence="5 6">
    <name type="scientific">Arthrobacter cheniae</name>
    <dbReference type="NCBI Taxonomy" id="1258888"/>
    <lineage>
        <taxon>Bacteria</taxon>
        <taxon>Bacillati</taxon>
        <taxon>Actinomycetota</taxon>
        <taxon>Actinomycetes</taxon>
        <taxon>Micrococcales</taxon>
        <taxon>Micrococcaceae</taxon>
        <taxon>Arthrobacter</taxon>
    </lineage>
</organism>
<dbReference type="InterPro" id="IPR029043">
    <property type="entry name" value="GcvT/YgfZ_C"/>
</dbReference>
<dbReference type="RefSeq" id="WP_120147111.1">
    <property type="nucleotide sequence ID" value="NZ_QZVT01000001.1"/>
</dbReference>
<accession>A0A3A5M5L7</accession>
<dbReference type="NCBIfam" id="TIGR03317">
    <property type="entry name" value="ygfZ_signature"/>
    <property type="match status" value="1"/>
</dbReference>
<dbReference type="GO" id="GO:0016226">
    <property type="term" value="P:iron-sulfur cluster assembly"/>
    <property type="evidence" value="ECO:0007669"/>
    <property type="project" value="TreeGrafter"/>
</dbReference>
<keyword evidence="1" id="KW-0809">Transit peptide</keyword>
<comment type="caution">
    <text evidence="5">The sequence shown here is derived from an EMBL/GenBank/DDBJ whole genome shotgun (WGS) entry which is preliminary data.</text>
</comment>
<dbReference type="Pfam" id="PF08669">
    <property type="entry name" value="GCV_T_C"/>
    <property type="match status" value="1"/>
</dbReference>
<keyword evidence="6" id="KW-1185">Reference proteome</keyword>
<evidence type="ECO:0000256" key="3">
    <source>
        <dbReference type="SAM" id="MobiDB-lite"/>
    </source>
</evidence>
<evidence type="ECO:0000256" key="1">
    <source>
        <dbReference type="ARBA" id="ARBA00022946"/>
    </source>
</evidence>
<evidence type="ECO:0000256" key="2">
    <source>
        <dbReference type="PIRSR" id="PIRSR006487-1"/>
    </source>
</evidence>
<protein>
    <submittedName>
        <fullName evidence="5">Folate-binding protein</fullName>
    </submittedName>
</protein>
<reference evidence="5 6" key="1">
    <citation type="submission" date="2018-09" db="EMBL/GenBank/DDBJ databases">
        <title>Novel species of Arthrobacter.</title>
        <authorList>
            <person name="Liu Q."/>
            <person name="Xin Y.-H."/>
        </authorList>
    </citation>
    <scope>NUCLEOTIDE SEQUENCE [LARGE SCALE GENOMIC DNA]</scope>
    <source>
        <strain evidence="5 6">Hz2</strain>
    </source>
</reference>
<dbReference type="InterPro" id="IPR013977">
    <property type="entry name" value="GcvT_C"/>
</dbReference>
<dbReference type="InterPro" id="IPR045179">
    <property type="entry name" value="YgfZ/GcvT"/>
</dbReference>
<dbReference type="SUPFAM" id="SSF101790">
    <property type="entry name" value="Aminomethyltransferase beta-barrel domain"/>
    <property type="match status" value="1"/>
</dbReference>
<dbReference type="OrthoDB" id="9796287at2"/>
<dbReference type="InterPro" id="IPR017703">
    <property type="entry name" value="YgfZ/GCV_T_CS"/>
</dbReference>
<dbReference type="Proteomes" id="UP000272560">
    <property type="component" value="Unassembled WGS sequence"/>
</dbReference>
<dbReference type="AlphaFoldDB" id="A0A3A5M5L7"/>
<feature type="domain" description="Aminomethyltransferase C-terminal" evidence="4">
    <location>
        <begin position="269"/>
        <end position="336"/>
    </location>
</feature>